<reference evidence="2" key="1">
    <citation type="journal article" date="2002" name="Science">
        <title>The draft genome of Ciona intestinalis: insights into chordate and vertebrate origins.</title>
        <authorList>
            <person name="Dehal P."/>
            <person name="Satou Y."/>
            <person name="Campbell R.K."/>
            <person name="Chapman J."/>
            <person name="Degnan B."/>
            <person name="De Tomaso A."/>
            <person name="Davidson B."/>
            <person name="Di Gregorio A."/>
            <person name="Gelpke M."/>
            <person name="Goodstein D.M."/>
            <person name="Harafuji N."/>
            <person name="Hastings K.E."/>
            <person name="Ho I."/>
            <person name="Hotta K."/>
            <person name="Huang W."/>
            <person name="Kawashima T."/>
            <person name="Lemaire P."/>
            <person name="Martinez D."/>
            <person name="Meinertzhagen I.A."/>
            <person name="Necula S."/>
            <person name="Nonaka M."/>
            <person name="Putnam N."/>
            <person name="Rash S."/>
            <person name="Saiga H."/>
            <person name="Satake M."/>
            <person name="Terry A."/>
            <person name="Yamada L."/>
            <person name="Wang H.G."/>
            <person name="Awazu S."/>
            <person name="Azumi K."/>
            <person name="Boore J."/>
            <person name="Branno M."/>
            <person name="Chin-Bow S."/>
            <person name="DeSantis R."/>
            <person name="Doyle S."/>
            <person name="Francino P."/>
            <person name="Keys D.N."/>
            <person name="Haga S."/>
            <person name="Hayashi H."/>
            <person name="Hino K."/>
            <person name="Imai K.S."/>
            <person name="Inaba K."/>
            <person name="Kano S."/>
            <person name="Kobayashi K."/>
            <person name="Kobayashi M."/>
            <person name="Lee B.I."/>
            <person name="Makabe K.W."/>
            <person name="Manohar C."/>
            <person name="Matassi G."/>
            <person name="Medina M."/>
            <person name="Mochizuki Y."/>
            <person name="Mount S."/>
            <person name="Morishita T."/>
            <person name="Miura S."/>
            <person name="Nakayama A."/>
            <person name="Nishizaka S."/>
            <person name="Nomoto H."/>
            <person name="Ohta F."/>
            <person name="Oishi K."/>
            <person name="Rigoutsos I."/>
            <person name="Sano M."/>
            <person name="Sasaki A."/>
            <person name="Sasakura Y."/>
            <person name="Shoguchi E."/>
            <person name="Shin-i T."/>
            <person name="Spagnuolo A."/>
            <person name="Stainier D."/>
            <person name="Suzuki M.M."/>
            <person name="Tassy O."/>
            <person name="Takatori N."/>
            <person name="Tokuoka M."/>
            <person name="Yagi K."/>
            <person name="Yoshizaki F."/>
            <person name="Wada S."/>
            <person name="Zhang C."/>
            <person name="Hyatt P.D."/>
            <person name="Larimer F."/>
            <person name="Detter C."/>
            <person name="Doggett N."/>
            <person name="Glavina T."/>
            <person name="Hawkins T."/>
            <person name="Richardson P."/>
            <person name="Lucas S."/>
            <person name="Kohara Y."/>
            <person name="Levine M."/>
            <person name="Satoh N."/>
            <person name="Rokhsar D.S."/>
        </authorList>
    </citation>
    <scope>NUCLEOTIDE SEQUENCE [LARGE SCALE GENOMIC DNA]</scope>
</reference>
<protein>
    <submittedName>
        <fullName evidence="1">Uncharacterized protein</fullName>
    </submittedName>
</protein>
<dbReference type="AlphaFoldDB" id="H2XVZ5"/>
<name>H2XVZ5_CIOIN</name>
<keyword evidence="2" id="KW-1185">Reference proteome</keyword>
<dbReference type="Ensembl" id="ENSCINT00000034605.1">
    <property type="protein sequence ID" value="ENSCINP00000033829.1"/>
    <property type="gene ID" value="ENSCING00000022554.1"/>
</dbReference>
<evidence type="ECO:0000313" key="1">
    <source>
        <dbReference type="Ensembl" id="ENSCINP00000033829.1"/>
    </source>
</evidence>
<dbReference type="Proteomes" id="UP000008144">
    <property type="component" value="Unassembled WGS sequence"/>
</dbReference>
<reference evidence="1" key="3">
    <citation type="submission" date="2025-09" db="UniProtKB">
        <authorList>
            <consortium name="Ensembl"/>
        </authorList>
    </citation>
    <scope>IDENTIFICATION</scope>
</reference>
<sequence>MIPIAEKSLVHDFNLLVCEHEGVTLYDLTFVPAKWNVS</sequence>
<dbReference type="InParanoid" id="H2XVZ5"/>
<proteinExistence type="predicted"/>
<organism evidence="1 2">
    <name type="scientific">Ciona intestinalis</name>
    <name type="common">Transparent sea squirt</name>
    <name type="synonym">Ascidia intestinalis</name>
    <dbReference type="NCBI Taxonomy" id="7719"/>
    <lineage>
        <taxon>Eukaryota</taxon>
        <taxon>Metazoa</taxon>
        <taxon>Chordata</taxon>
        <taxon>Tunicata</taxon>
        <taxon>Ascidiacea</taxon>
        <taxon>Phlebobranchia</taxon>
        <taxon>Cionidae</taxon>
        <taxon>Ciona</taxon>
    </lineage>
</organism>
<reference evidence="1" key="2">
    <citation type="submission" date="2025-08" db="UniProtKB">
        <authorList>
            <consortium name="Ensembl"/>
        </authorList>
    </citation>
    <scope>IDENTIFICATION</scope>
</reference>
<accession>H2XVZ5</accession>
<evidence type="ECO:0000313" key="2">
    <source>
        <dbReference type="Proteomes" id="UP000008144"/>
    </source>
</evidence>
<dbReference type="HOGENOM" id="CLU_3335296_0_0_1"/>